<dbReference type="EC" id="3.1.3.-" evidence="6"/>
<dbReference type="InterPro" id="IPR011006">
    <property type="entry name" value="CheY-like_superfamily"/>
</dbReference>
<dbReference type="InterPro" id="IPR036890">
    <property type="entry name" value="HATPase_C_sf"/>
</dbReference>
<dbReference type="InterPro" id="IPR005467">
    <property type="entry name" value="His_kinase_dom"/>
</dbReference>
<evidence type="ECO:0000256" key="1">
    <source>
        <dbReference type="ARBA" id="ARBA00022553"/>
    </source>
</evidence>
<reference evidence="6" key="1">
    <citation type="submission" date="2016-10" db="EMBL/GenBank/DDBJ databases">
        <title>Sequence of Gallionella enrichment culture.</title>
        <authorList>
            <person name="Poehlein A."/>
            <person name="Muehling M."/>
            <person name="Daniel R."/>
        </authorList>
    </citation>
    <scope>NUCLEOTIDE SEQUENCE</scope>
</reference>
<dbReference type="SUPFAM" id="SSF47384">
    <property type="entry name" value="Homodimeric domain of signal transducing histidine kinase"/>
    <property type="match status" value="1"/>
</dbReference>
<dbReference type="Gene3D" id="3.40.50.2300">
    <property type="match status" value="1"/>
</dbReference>
<comment type="caution">
    <text evidence="6">The sequence shown here is derived from an EMBL/GenBank/DDBJ whole genome shotgun (WGS) entry which is preliminary data.</text>
</comment>
<feature type="domain" description="Response regulatory" evidence="5">
    <location>
        <begin position="384"/>
        <end position="498"/>
    </location>
</feature>
<sequence length="509" mass="57740">MPYHKILESQIKKFLPEKCLQDETVCNFLNVVSRCYATFEKDKKISEHAFDVSEKEYQEINGNLLRQNEIRKQSILKLKEAIKSMDPNASFILENDDDLFSTISFLEQQIKKSKELANELIKAKEFAEKAMKAKSDFLSVMSHEIRTPLNAIIGTILLLQYQDPLPSQKEFLRVLEISSENLLSLINDVLDFSKLEEGKIVFADRDVELLHFLNNIKMANQSRAEEKGNNIIIKYDENIPDFVRGDDVRLGQILNNLVSNAVKFTKEGTITIEASLKENNAADVLIYFSVQDTGIGIPKDKQQIIFERFIQANTNITRDFGGSGLGLAIIKRLLELQGSEINLESEYGKGSNFYFVLRFRKSKINTIREEKIQTFDKQDLKGLKVLLVEDVLFNVMVADGMLQNWGAITETAENGAIAVEKMKENNYDIVLMDIQMPVMDGYDATTEIRKFDTATPIIALTASISPDIQQKVINVGMNGFITKPFNPNDLYIALYENTINKSAKKILAG</sequence>
<dbReference type="Pfam" id="PF00512">
    <property type="entry name" value="HisKA"/>
    <property type="match status" value="1"/>
</dbReference>
<dbReference type="SMART" id="SM00387">
    <property type="entry name" value="HATPase_c"/>
    <property type="match status" value="1"/>
</dbReference>
<dbReference type="EC" id="2.7.13.3" evidence="6"/>
<proteinExistence type="predicted"/>
<keyword evidence="6" id="KW-0378">Hydrolase</keyword>
<dbReference type="GO" id="GO:0016787">
    <property type="term" value="F:hydrolase activity"/>
    <property type="evidence" value="ECO:0007669"/>
    <property type="project" value="UniProtKB-KW"/>
</dbReference>
<evidence type="ECO:0000313" key="6">
    <source>
        <dbReference type="EMBL" id="OIR07621.1"/>
    </source>
</evidence>
<keyword evidence="6" id="KW-0808">Transferase</keyword>
<evidence type="ECO:0000256" key="3">
    <source>
        <dbReference type="SAM" id="Coils"/>
    </source>
</evidence>
<evidence type="ECO:0000259" key="4">
    <source>
        <dbReference type="PROSITE" id="PS50109"/>
    </source>
</evidence>
<dbReference type="CDD" id="cd00082">
    <property type="entry name" value="HisKA"/>
    <property type="match status" value="1"/>
</dbReference>
<dbReference type="SMART" id="SM00448">
    <property type="entry name" value="REC"/>
    <property type="match status" value="1"/>
</dbReference>
<keyword evidence="3" id="KW-0175">Coiled coil</keyword>
<keyword evidence="2" id="KW-0902">Two-component regulatory system</keyword>
<dbReference type="PROSITE" id="PS50109">
    <property type="entry name" value="HIS_KIN"/>
    <property type="match status" value="1"/>
</dbReference>
<accession>A0A1J5SUB7</accession>
<dbReference type="SMART" id="SM00388">
    <property type="entry name" value="HisKA"/>
    <property type="match status" value="1"/>
</dbReference>
<dbReference type="PANTHER" id="PTHR45339:SF1">
    <property type="entry name" value="HYBRID SIGNAL TRANSDUCTION HISTIDINE KINASE J"/>
    <property type="match status" value="1"/>
</dbReference>
<dbReference type="SUPFAM" id="SSF55874">
    <property type="entry name" value="ATPase domain of HSP90 chaperone/DNA topoisomerase II/histidine kinase"/>
    <property type="match status" value="1"/>
</dbReference>
<feature type="domain" description="Histidine kinase" evidence="4">
    <location>
        <begin position="140"/>
        <end position="361"/>
    </location>
</feature>
<evidence type="ECO:0000259" key="5">
    <source>
        <dbReference type="PROSITE" id="PS50110"/>
    </source>
</evidence>
<dbReference type="Pfam" id="PF00072">
    <property type="entry name" value="Response_reg"/>
    <property type="match status" value="1"/>
</dbReference>
<protein>
    <submittedName>
        <fullName evidence="6">Autoinducer 2 sensor kinase/phosphatase LuxQ</fullName>
        <ecNumber evidence="6">2.7.13.3</ecNumber>
        <ecNumber evidence="6">3.1.3.-</ecNumber>
    </submittedName>
</protein>
<dbReference type="PRINTS" id="PR00344">
    <property type="entry name" value="BCTRLSENSOR"/>
</dbReference>
<dbReference type="GO" id="GO:0000155">
    <property type="term" value="F:phosphorelay sensor kinase activity"/>
    <property type="evidence" value="ECO:0007669"/>
    <property type="project" value="InterPro"/>
</dbReference>
<evidence type="ECO:0000256" key="2">
    <source>
        <dbReference type="ARBA" id="ARBA00023012"/>
    </source>
</evidence>
<dbReference type="FunFam" id="3.30.565.10:FF:000010">
    <property type="entry name" value="Sensor histidine kinase RcsC"/>
    <property type="match status" value="1"/>
</dbReference>
<dbReference type="Pfam" id="PF02518">
    <property type="entry name" value="HATPase_c"/>
    <property type="match status" value="1"/>
</dbReference>
<dbReference type="InterPro" id="IPR004358">
    <property type="entry name" value="Sig_transdc_His_kin-like_C"/>
</dbReference>
<dbReference type="PANTHER" id="PTHR45339">
    <property type="entry name" value="HYBRID SIGNAL TRANSDUCTION HISTIDINE KINASE J"/>
    <property type="match status" value="1"/>
</dbReference>
<dbReference type="PROSITE" id="PS50110">
    <property type="entry name" value="RESPONSE_REGULATORY"/>
    <property type="match status" value="1"/>
</dbReference>
<gene>
    <name evidence="6" type="primary">luxQ_9</name>
    <name evidence="6" type="ORF">GALL_102840</name>
</gene>
<dbReference type="Gene3D" id="1.10.287.130">
    <property type="match status" value="1"/>
</dbReference>
<dbReference type="InterPro" id="IPR003661">
    <property type="entry name" value="HisK_dim/P_dom"/>
</dbReference>
<keyword evidence="1" id="KW-0597">Phosphoprotein</keyword>
<dbReference type="Gene3D" id="3.30.565.10">
    <property type="entry name" value="Histidine kinase-like ATPase, C-terminal domain"/>
    <property type="match status" value="1"/>
</dbReference>
<feature type="coiled-coil region" evidence="3">
    <location>
        <begin position="103"/>
        <end position="130"/>
    </location>
</feature>
<keyword evidence="6" id="KW-0418">Kinase</keyword>
<dbReference type="EMBL" id="MLJW01000036">
    <property type="protein sequence ID" value="OIR07621.1"/>
    <property type="molecule type" value="Genomic_DNA"/>
</dbReference>
<dbReference type="InterPro" id="IPR001789">
    <property type="entry name" value="Sig_transdc_resp-reg_receiver"/>
</dbReference>
<dbReference type="InterPro" id="IPR036097">
    <property type="entry name" value="HisK_dim/P_sf"/>
</dbReference>
<dbReference type="SUPFAM" id="SSF52172">
    <property type="entry name" value="CheY-like"/>
    <property type="match status" value="1"/>
</dbReference>
<dbReference type="CDD" id="cd17546">
    <property type="entry name" value="REC_hyHK_CKI1_RcsC-like"/>
    <property type="match status" value="1"/>
</dbReference>
<dbReference type="AlphaFoldDB" id="A0A1J5SUB7"/>
<organism evidence="6">
    <name type="scientific">mine drainage metagenome</name>
    <dbReference type="NCBI Taxonomy" id="410659"/>
    <lineage>
        <taxon>unclassified sequences</taxon>
        <taxon>metagenomes</taxon>
        <taxon>ecological metagenomes</taxon>
    </lineage>
</organism>
<dbReference type="CDD" id="cd16922">
    <property type="entry name" value="HATPase_EvgS-ArcB-TorS-like"/>
    <property type="match status" value="1"/>
</dbReference>
<name>A0A1J5SUB7_9ZZZZ</name>
<dbReference type="InterPro" id="IPR003594">
    <property type="entry name" value="HATPase_dom"/>
</dbReference>